<reference evidence="7 8" key="1">
    <citation type="submission" date="2017-01" db="EMBL/GenBank/DDBJ databases">
        <authorList>
            <person name="Varghese N."/>
            <person name="Submissions S."/>
        </authorList>
    </citation>
    <scope>NUCLEOTIDE SEQUENCE [LARGE SCALE GENOMIC DNA]</scope>
    <source>
        <strain evidence="7 8">DSM 2061</strain>
    </source>
</reference>
<comment type="catalytic activity">
    <reaction evidence="5">
        <text>3'-dephospho-CoA + ATP = ADP + CoA + H(+)</text>
        <dbReference type="Rhea" id="RHEA:18245"/>
        <dbReference type="ChEBI" id="CHEBI:15378"/>
        <dbReference type="ChEBI" id="CHEBI:30616"/>
        <dbReference type="ChEBI" id="CHEBI:57287"/>
        <dbReference type="ChEBI" id="CHEBI:57328"/>
        <dbReference type="ChEBI" id="CHEBI:456216"/>
        <dbReference type="EC" id="2.7.1.24"/>
    </reaction>
</comment>
<keyword evidence="2 5" id="KW-0547">Nucleotide-binding</keyword>
<dbReference type="EMBL" id="FTOB01000003">
    <property type="protein sequence ID" value="SIS66006.1"/>
    <property type="molecule type" value="Genomic_DNA"/>
</dbReference>
<comment type="similarity">
    <text evidence="1 5">Belongs to the CoaE family.</text>
</comment>
<dbReference type="CDD" id="cd02022">
    <property type="entry name" value="DPCK"/>
    <property type="match status" value="1"/>
</dbReference>
<evidence type="ECO:0000256" key="4">
    <source>
        <dbReference type="ARBA" id="ARBA00022993"/>
    </source>
</evidence>
<dbReference type="HAMAP" id="MF_00376">
    <property type="entry name" value="Dephospho_CoA_kinase"/>
    <property type="match status" value="1"/>
</dbReference>
<comment type="subcellular location">
    <subcellularLocation>
        <location evidence="5">Cytoplasm</location>
    </subcellularLocation>
</comment>
<evidence type="ECO:0000256" key="2">
    <source>
        <dbReference type="ARBA" id="ARBA00022741"/>
    </source>
</evidence>
<evidence type="ECO:0000313" key="7">
    <source>
        <dbReference type="EMBL" id="SIS66006.1"/>
    </source>
</evidence>
<organism evidence="7 8">
    <name type="scientific">Zobellia uliginosa</name>
    <dbReference type="NCBI Taxonomy" id="143224"/>
    <lineage>
        <taxon>Bacteria</taxon>
        <taxon>Pseudomonadati</taxon>
        <taxon>Bacteroidota</taxon>
        <taxon>Flavobacteriia</taxon>
        <taxon>Flavobacteriales</taxon>
        <taxon>Flavobacteriaceae</taxon>
        <taxon>Zobellia</taxon>
    </lineage>
</organism>
<evidence type="ECO:0000256" key="3">
    <source>
        <dbReference type="ARBA" id="ARBA00022840"/>
    </source>
</evidence>
<sequence length="196" mass="22182">MRIVGLTGGIGSGKTTVAKMFEELGVPVYNSDTRAKELMQSSQDLVAAIKELLGEEAYREDGALDRAFISSRVFDNQELLSKLNAIVHPAVRKDFIHWADEQTADYVIQEAAIIFEIGTQDFYDCIILVVAPKETRIERVVQRDAGITVKSVEARMKNQWEDDRKIEASDYIIENLNIEQTKVQVLDVHRDLLNKI</sequence>
<dbReference type="SUPFAM" id="SSF52540">
    <property type="entry name" value="P-loop containing nucleoside triphosphate hydrolases"/>
    <property type="match status" value="1"/>
</dbReference>
<comment type="function">
    <text evidence="5">Catalyzes the phosphorylation of the 3'-hydroxyl group of dephosphocoenzyme A to form coenzyme A.</text>
</comment>
<keyword evidence="5 7" id="KW-0418">Kinase</keyword>
<accession>A0ABY1KQP9</accession>
<comment type="caution">
    <text evidence="7">The sequence shown here is derived from an EMBL/GenBank/DDBJ whole genome shotgun (WGS) entry which is preliminary data.</text>
</comment>
<evidence type="ECO:0000256" key="5">
    <source>
        <dbReference type="HAMAP-Rule" id="MF_00376"/>
    </source>
</evidence>
<dbReference type="GO" id="GO:0016301">
    <property type="term" value="F:kinase activity"/>
    <property type="evidence" value="ECO:0007669"/>
    <property type="project" value="UniProtKB-KW"/>
</dbReference>
<dbReference type="NCBIfam" id="TIGR00152">
    <property type="entry name" value="dephospho-CoA kinase"/>
    <property type="match status" value="1"/>
</dbReference>
<dbReference type="PROSITE" id="PS51219">
    <property type="entry name" value="DPCK"/>
    <property type="match status" value="1"/>
</dbReference>
<dbReference type="Proteomes" id="UP000185728">
    <property type="component" value="Unassembled WGS sequence"/>
</dbReference>
<evidence type="ECO:0000256" key="1">
    <source>
        <dbReference type="ARBA" id="ARBA00009018"/>
    </source>
</evidence>
<dbReference type="InterPro" id="IPR027417">
    <property type="entry name" value="P-loop_NTPase"/>
</dbReference>
<keyword evidence="3 5" id="KW-0067">ATP-binding</keyword>
<dbReference type="RefSeq" id="WP_076455010.1">
    <property type="nucleotide sequence ID" value="NZ_FTOB01000003.1"/>
</dbReference>
<proteinExistence type="inferred from homology"/>
<dbReference type="InterPro" id="IPR001977">
    <property type="entry name" value="Depp_CoAkinase"/>
</dbReference>
<keyword evidence="5" id="KW-0963">Cytoplasm</keyword>
<evidence type="ECO:0000313" key="8">
    <source>
        <dbReference type="Proteomes" id="UP000185728"/>
    </source>
</evidence>
<dbReference type="PANTHER" id="PTHR10695">
    <property type="entry name" value="DEPHOSPHO-COA KINASE-RELATED"/>
    <property type="match status" value="1"/>
</dbReference>
<dbReference type="EC" id="2.7.1.24" evidence="5 6"/>
<dbReference type="Pfam" id="PF01121">
    <property type="entry name" value="CoaE"/>
    <property type="match status" value="1"/>
</dbReference>
<evidence type="ECO:0000256" key="6">
    <source>
        <dbReference type="NCBIfam" id="TIGR00152"/>
    </source>
</evidence>
<keyword evidence="8" id="KW-1185">Reference proteome</keyword>
<dbReference type="PANTHER" id="PTHR10695:SF46">
    <property type="entry name" value="BIFUNCTIONAL COENZYME A SYNTHASE-RELATED"/>
    <property type="match status" value="1"/>
</dbReference>
<name>A0ABY1KQP9_9FLAO</name>
<keyword evidence="5" id="KW-0808">Transferase</keyword>
<dbReference type="Gene3D" id="3.40.50.300">
    <property type="entry name" value="P-loop containing nucleotide triphosphate hydrolases"/>
    <property type="match status" value="1"/>
</dbReference>
<comment type="pathway">
    <text evidence="5">Cofactor biosynthesis; coenzyme A biosynthesis; CoA from (R)-pantothenate: step 5/5.</text>
</comment>
<protein>
    <recommendedName>
        <fullName evidence="5 6">Dephospho-CoA kinase</fullName>
        <ecNumber evidence="5 6">2.7.1.24</ecNumber>
    </recommendedName>
    <alternativeName>
        <fullName evidence="5">Dephosphocoenzyme A kinase</fullName>
    </alternativeName>
</protein>
<feature type="binding site" evidence="5">
    <location>
        <begin position="11"/>
        <end position="16"/>
    </location>
    <ligand>
        <name>ATP</name>
        <dbReference type="ChEBI" id="CHEBI:30616"/>
    </ligand>
</feature>
<keyword evidence="4 5" id="KW-0173">Coenzyme A biosynthesis</keyword>
<gene>
    <name evidence="5" type="primary">coaE</name>
    <name evidence="7" type="ORF">SAMN05421766_103201</name>
</gene>